<dbReference type="Gene3D" id="2.60.120.260">
    <property type="entry name" value="Galactose-binding domain-like"/>
    <property type="match status" value="1"/>
</dbReference>
<feature type="compositionally biased region" description="Basic and acidic residues" evidence="1">
    <location>
        <begin position="20"/>
        <end position="30"/>
    </location>
</feature>
<gene>
    <name evidence="2" type="ORF">BD311DRAFT_788767</name>
</gene>
<evidence type="ECO:0000313" key="2">
    <source>
        <dbReference type="EMBL" id="TBU28101.1"/>
    </source>
</evidence>
<evidence type="ECO:0000256" key="1">
    <source>
        <dbReference type="SAM" id="MobiDB-lite"/>
    </source>
</evidence>
<feature type="region of interest" description="Disordered" evidence="1">
    <location>
        <begin position="1"/>
        <end position="52"/>
    </location>
</feature>
<dbReference type="EMBL" id="ML143425">
    <property type="protein sequence ID" value="TBU28101.1"/>
    <property type="molecule type" value="Genomic_DNA"/>
</dbReference>
<sequence>MSPSAQLPTQPIVRLGPRYNQEEEKQKGEPVFKSQTKPNAAVQDAPGLPPTCSTPTKRKVKNGCQNLMENDGSLQYTDGWRITTSDPNGLTDTLHFTNTTGASFSLMFSASSIVVFGLVPPGPSPPLASYSIDGSLPVAVHLGATTQCIANQQLFSSEPLSGPGPHNLAIFVTQTSSEQPHIIDYLWPCGTN</sequence>
<dbReference type="OrthoDB" id="3006363at2759"/>
<protein>
    <submittedName>
        <fullName evidence="2">Uncharacterized protein</fullName>
    </submittedName>
</protein>
<proteinExistence type="predicted"/>
<organism evidence="2">
    <name type="scientific">Dichomitus squalens</name>
    <dbReference type="NCBI Taxonomy" id="114155"/>
    <lineage>
        <taxon>Eukaryota</taxon>
        <taxon>Fungi</taxon>
        <taxon>Dikarya</taxon>
        <taxon>Basidiomycota</taxon>
        <taxon>Agaricomycotina</taxon>
        <taxon>Agaricomycetes</taxon>
        <taxon>Polyporales</taxon>
        <taxon>Polyporaceae</taxon>
        <taxon>Dichomitus</taxon>
    </lineage>
</organism>
<dbReference type="AlphaFoldDB" id="A0A4Q9MPH5"/>
<name>A0A4Q9MPH5_9APHY</name>
<dbReference type="Proteomes" id="UP000292957">
    <property type="component" value="Unassembled WGS sequence"/>
</dbReference>
<reference evidence="2" key="1">
    <citation type="submission" date="2019-01" db="EMBL/GenBank/DDBJ databases">
        <title>Draft genome sequences of three monokaryotic isolates of the white-rot basidiomycete fungus Dichomitus squalens.</title>
        <authorList>
            <consortium name="DOE Joint Genome Institute"/>
            <person name="Lopez S.C."/>
            <person name="Andreopoulos B."/>
            <person name="Pangilinan J."/>
            <person name="Lipzen A."/>
            <person name="Riley R."/>
            <person name="Ahrendt S."/>
            <person name="Ng V."/>
            <person name="Barry K."/>
            <person name="Daum C."/>
            <person name="Grigoriev I.V."/>
            <person name="Hilden K.S."/>
            <person name="Makela M.R."/>
            <person name="de Vries R.P."/>
        </authorList>
    </citation>
    <scope>NUCLEOTIDE SEQUENCE [LARGE SCALE GENOMIC DNA]</scope>
    <source>
        <strain evidence="2">OM18370.1</strain>
    </source>
</reference>
<accession>A0A4Q9MPH5</accession>